<name>A0ABY9RBL5_9FLAO</name>
<dbReference type="InterPro" id="IPR019734">
    <property type="entry name" value="TPR_rpt"/>
</dbReference>
<proteinExistence type="predicted"/>
<feature type="compositionally biased region" description="Basic and acidic residues" evidence="1">
    <location>
        <begin position="79"/>
        <end position="103"/>
    </location>
</feature>
<feature type="region of interest" description="Disordered" evidence="1">
    <location>
        <begin position="76"/>
        <end position="103"/>
    </location>
</feature>
<evidence type="ECO:0000313" key="2">
    <source>
        <dbReference type="EMBL" id="WMW78054.1"/>
    </source>
</evidence>
<dbReference type="EMBL" id="CP133721">
    <property type="protein sequence ID" value="WMW78054.1"/>
    <property type="molecule type" value="Genomic_DNA"/>
</dbReference>
<evidence type="ECO:0000256" key="1">
    <source>
        <dbReference type="SAM" id="MobiDB-lite"/>
    </source>
</evidence>
<reference evidence="2" key="1">
    <citation type="submission" date="2023-09" db="EMBL/GenBank/DDBJ databases">
        <title>Flavobacterium sp. 20NA77.7 isolated from freshwater.</title>
        <authorList>
            <person name="Le V."/>
            <person name="Ko S.-R."/>
            <person name="Ahn C.-Y."/>
            <person name="Oh H.-M."/>
        </authorList>
    </citation>
    <scope>NUCLEOTIDE SEQUENCE</scope>
    <source>
        <strain evidence="2">20NA77.7</strain>
    </source>
</reference>
<keyword evidence="3" id="KW-1185">Reference proteome</keyword>
<evidence type="ECO:0000313" key="3">
    <source>
        <dbReference type="Proteomes" id="UP001180481"/>
    </source>
</evidence>
<dbReference type="Gene3D" id="1.25.40.10">
    <property type="entry name" value="Tetratricopeptide repeat domain"/>
    <property type="match status" value="3"/>
</dbReference>
<feature type="region of interest" description="Disordered" evidence="1">
    <location>
        <begin position="531"/>
        <end position="553"/>
    </location>
</feature>
<feature type="compositionally biased region" description="Basic and acidic residues" evidence="1">
    <location>
        <begin position="540"/>
        <end position="553"/>
    </location>
</feature>
<sequence>MKVIRLKYIYFAFAFFFLWACSTKKNNFATRNFQALNTEYNVLYNGGVALDKGMAEVNANYSDDFWEILPIERMQPQPEESKSDENTAKSKNPNFERAEDKATKAIQKRSMNIGGYERNPQIDEAYLMLGKARYYEYRYLPALEAFNYILYKYPTSNNVYQAKVWREKINIKMDNEVLAIKNLKKSLKDTRLNGKDLADIQAVLAEGYIKINALDSAVTCIKVAKKETKVNEEKARYAFILGQLYENLQYKDSAFAAFQEVIDLKRKAPKSYTIYAHIKQAGQFDVEKGDTLAFHKKFDKFIEDIENKPHLDVLYHQKGKFYEAKKNEKQAILFYNKSNKTQPKNTYLTASNYRNIATIYYSKQNFHSAKKYFDSTLVVLKPTHREYKPLNKKRNTLVDVVKYLDICNAADSIVQISKMSEAEKTKYFKTYITQLKTKDSLKAKAELDKQTAAKLALDTKQNDFTSIDDTKKQPMQAQPIAAVKGDVFQSTFYYYNAVTVAQGKIEFQKKWGTFDLVDNWKWAKKTTSSDTQDVSDVADTPDKSDEGKALDAKESNPQYTTAFYLEKLPKNQKVIDSLQIEANDARFKVGELFKESLKESALATSTFETLLRNNPQAKLILPTYYNLYQLYAGTNTEKATYYKEKIISEFPNSRYAAMLTHTNAKQTEVDADTEFNLLYKQVEEGQFREAYVAIQPLIKKYDGDELNAKFDMLNAKIEARLFGVEAYKKALQKVVKEYPKNEEAKRAATILASEIPQLEAFNFGKPSRTYNLVFVTSYPNEATHKQLLQKLSKFVNDSGNKELFVSNDIYDLDKNCIVIHGFITDDLAKASYAYLKLQKEYKIKDEAYVISNEDYKVIHVKKNLETLILKK</sequence>
<dbReference type="Proteomes" id="UP001180481">
    <property type="component" value="Chromosome"/>
</dbReference>
<organism evidence="2 3">
    <name type="scientific">Flavobacterium nakdongensis</name>
    <dbReference type="NCBI Taxonomy" id="3073563"/>
    <lineage>
        <taxon>Bacteria</taxon>
        <taxon>Pseudomonadati</taxon>
        <taxon>Bacteroidota</taxon>
        <taxon>Flavobacteriia</taxon>
        <taxon>Flavobacteriales</taxon>
        <taxon>Flavobacteriaceae</taxon>
        <taxon>Flavobacterium</taxon>
    </lineage>
</organism>
<dbReference type="SMART" id="SM00028">
    <property type="entry name" value="TPR"/>
    <property type="match status" value="4"/>
</dbReference>
<dbReference type="Pfam" id="PF13181">
    <property type="entry name" value="TPR_8"/>
    <property type="match status" value="2"/>
</dbReference>
<protein>
    <submittedName>
        <fullName evidence="2">Gliding motility protein</fullName>
    </submittedName>
</protein>
<dbReference type="InterPro" id="IPR011990">
    <property type="entry name" value="TPR-like_helical_dom_sf"/>
</dbReference>
<accession>A0ABY9RBL5</accession>
<dbReference type="SUPFAM" id="SSF48452">
    <property type="entry name" value="TPR-like"/>
    <property type="match status" value="2"/>
</dbReference>
<gene>
    <name evidence="2" type="ORF">RF683_01010</name>
</gene>
<dbReference type="RefSeq" id="WP_309532380.1">
    <property type="nucleotide sequence ID" value="NZ_CP133721.1"/>
</dbReference>